<feature type="compositionally biased region" description="Low complexity" evidence="1">
    <location>
        <begin position="227"/>
        <end position="261"/>
    </location>
</feature>
<evidence type="ECO:0000313" key="3">
    <source>
        <dbReference type="EMBL" id="GLW68642.1"/>
    </source>
</evidence>
<organism evidence="3 4">
    <name type="scientific">Kitasatospora phosalacinea</name>
    <dbReference type="NCBI Taxonomy" id="2065"/>
    <lineage>
        <taxon>Bacteria</taxon>
        <taxon>Bacillati</taxon>
        <taxon>Actinomycetota</taxon>
        <taxon>Actinomycetes</taxon>
        <taxon>Kitasatosporales</taxon>
        <taxon>Streptomycetaceae</taxon>
        <taxon>Kitasatospora</taxon>
    </lineage>
</organism>
<dbReference type="Proteomes" id="UP001165041">
    <property type="component" value="Unassembled WGS sequence"/>
</dbReference>
<evidence type="ECO:0000256" key="1">
    <source>
        <dbReference type="SAM" id="MobiDB-lite"/>
    </source>
</evidence>
<keyword evidence="2" id="KW-0812">Transmembrane</keyword>
<reference evidence="3" key="1">
    <citation type="submission" date="2023-02" db="EMBL/GenBank/DDBJ databases">
        <title>Kitasatospora phosalacinea NBRC 14627.</title>
        <authorList>
            <person name="Ichikawa N."/>
            <person name="Sato H."/>
            <person name="Tonouchi N."/>
        </authorList>
    </citation>
    <scope>NUCLEOTIDE SEQUENCE</scope>
    <source>
        <strain evidence="3">NBRC 14627</strain>
    </source>
</reference>
<name>A0A9W6V0W1_9ACTN</name>
<comment type="caution">
    <text evidence="3">The sequence shown here is derived from an EMBL/GenBank/DDBJ whole genome shotgun (WGS) entry which is preliminary data.</text>
</comment>
<sequence>MSRTDTARETAGRAKDAVAPYAASAKETALHYAEEAKQVLGPKLEALAPKAAAAGAQAKAGAGHAAAVARVQYVKHLAPHLEHAFTSLPPETQKAALRAVHRAQEAALAAKLSAGQAAGHAKATVAPKVVETFQAAKDSVTPIAQEAQTRGAAAVTALHGNVSAAEISALAAKNAKKQHRNGWATGLAVAGTLAIGTGVLAWQWYRKQNNPEWLTEPPAPVTPPNGTPAGAPSTVAAPSTATSEPSAAAPGTAAGRPVGGAVLNGSVPHEEPGPADGPKSEAKPADDDRPKPHDPRKPH</sequence>
<evidence type="ECO:0000313" key="4">
    <source>
        <dbReference type="Proteomes" id="UP001165041"/>
    </source>
</evidence>
<accession>A0A9W6V0W1</accession>
<dbReference type="EMBL" id="BSSA01000002">
    <property type="protein sequence ID" value="GLW68642.1"/>
    <property type="molecule type" value="Genomic_DNA"/>
</dbReference>
<keyword evidence="2" id="KW-0472">Membrane</keyword>
<dbReference type="InterPro" id="IPR035214">
    <property type="entry name" value="DUF5324"/>
</dbReference>
<feature type="transmembrane region" description="Helical" evidence="2">
    <location>
        <begin position="183"/>
        <end position="205"/>
    </location>
</feature>
<dbReference type="RefSeq" id="WP_285733871.1">
    <property type="nucleotide sequence ID" value="NZ_BSSA01000002.1"/>
</dbReference>
<evidence type="ECO:0000256" key="2">
    <source>
        <dbReference type="SAM" id="Phobius"/>
    </source>
</evidence>
<proteinExistence type="predicted"/>
<gene>
    <name evidence="3" type="ORF">Kpho02_09410</name>
</gene>
<feature type="compositionally biased region" description="Pro residues" evidence="1">
    <location>
        <begin position="217"/>
        <end position="226"/>
    </location>
</feature>
<dbReference type="Pfam" id="PF17258">
    <property type="entry name" value="DUF5324"/>
    <property type="match status" value="1"/>
</dbReference>
<protein>
    <submittedName>
        <fullName evidence="3">Uncharacterized protein</fullName>
    </submittedName>
</protein>
<feature type="compositionally biased region" description="Basic and acidic residues" evidence="1">
    <location>
        <begin position="268"/>
        <end position="299"/>
    </location>
</feature>
<feature type="region of interest" description="Disordered" evidence="1">
    <location>
        <begin position="213"/>
        <end position="299"/>
    </location>
</feature>
<keyword evidence="2" id="KW-1133">Transmembrane helix</keyword>
<dbReference type="AlphaFoldDB" id="A0A9W6V0W1"/>